<dbReference type="SUPFAM" id="SSF141571">
    <property type="entry name" value="Pentapeptide repeat-like"/>
    <property type="match status" value="1"/>
</dbReference>
<proteinExistence type="predicted"/>
<dbReference type="EMBL" id="JRES01001072">
    <property type="protein sequence ID" value="KNC25782.1"/>
    <property type="molecule type" value="Genomic_DNA"/>
</dbReference>
<name>A0A0L0C0E0_LUCCU</name>
<keyword evidence="1" id="KW-0472">Membrane</keyword>
<sequence length="185" mass="18883">MLVNVSFDILLLIKHLICNSSGSVVAGVVFSGSVSVGLVSSGSVVAGVVFSGSVSVGFVSSGSVVASVLFSGSVVAGVLFSGSVVAGVLSSGSVFAGVLSSGSVFAGVDSLEGSSVVVAVSRYCTFEISVGPAHILPLLGTHMRVSVLHKDLPIRSGIRLLSLGFRSKHAKRHNRRYHQRIDQLA</sequence>
<accession>A0A0L0C0E0</accession>
<organism evidence="2 3">
    <name type="scientific">Lucilia cuprina</name>
    <name type="common">Green bottle fly</name>
    <name type="synonym">Australian sheep blowfly</name>
    <dbReference type="NCBI Taxonomy" id="7375"/>
    <lineage>
        <taxon>Eukaryota</taxon>
        <taxon>Metazoa</taxon>
        <taxon>Ecdysozoa</taxon>
        <taxon>Arthropoda</taxon>
        <taxon>Hexapoda</taxon>
        <taxon>Insecta</taxon>
        <taxon>Pterygota</taxon>
        <taxon>Neoptera</taxon>
        <taxon>Endopterygota</taxon>
        <taxon>Diptera</taxon>
        <taxon>Brachycera</taxon>
        <taxon>Muscomorpha</taxon>
        <taxon>Oestroidea</taxon>
        <taxon>Calliphoridae</taxon>
        <taxon>Luciliinae</taxon>
        <taxon>Lucilia</taxon>
    </lineage>
</organism>
<reference evidence="2 3" key="1">
    <citation type="journal article" date="2015" name="Nat. Commun.">
        <title>Lucilia cuprina genome unlocks parasitic fly biology to underpin future interventions.</title>
        <authorList>
            <person name="Anstead C.A."/>
            <person name="Korhonen P.K."/>
            <person name="Young N.D."/>
            <person name="Hall R.S."/>
            <person name="Jex A.R."/>
            <person name="Murali S.C."/>
            <person name="Hughes D.S."/>
            <person name="Lee S.F."/>
            <person name="Perry T."/>
            <person name="Stroehlein A.J."/>
            <person name="Ansell B.R."/>
            <person name="Breugelmans B."/>
            <person name="Hofmann A."/>
            <person name="Qu J."/>
            <person name="Dugan S."/>
            <person name="Lee S.L."/>
            <person name="Chao H."/>
            <person name="Dinh H."/>
            <person name="Han Y."/>
            <person name="Doddapaneni H.V."/>
            <person name="Worley K.C."/>
            <person name="Muzny D.M."/>
            <person name="Ioannidis P."/>
            <person name="Waterhouse R.M."/>
            <person name="Zdobnov E.M."/>
            <person name="James P.J."/>
            <person name="Bagnall N.H."/>
            <person name="Kotze A.C."/>
            <person name="Gibbs R.A."/>
            <person name="Richards S."/>
            <person name="Batterham P."/>
            <person name="Gasser R.B."/>
        </authorList>
    </citation>
    <scope>NUCLEOTIDE SEQUENCE [LARGE SCALE GENOMIC DNA]</scope>
    <source>
        <strain evidence="2 3">LS</strain>
        <tissue evidence="2">Full body</tissue>
    </source>
</reference>
<keyword evidence="1" id="KW-1133">Transmembrane helix</keyword>
<dbReference type="STRING" id="7375.A0A0L0C0E0"/>
<dbReference type="Proteomes" id="UP000037069">
    <property type="component" value="Unassembled WGS sequence"/>
</dbReference>
<gene>
    <name evidence="2" type="ORF">FF38_10369</name>
</gene>
<feature type="transmembrane region" description="Helical" evidence="1">
    <location>
        <begin position="12"/>
        <end position="30"/>
    </location>
</feature>
<evidence type="ECO:0000313" key="3">
    <source>
        <dbReference type="Proteomes" id="UP000037069"/>
    </source>
</evidence>
<keyword evidence="1" id="KW-0812">Transmembrane</keyword>
<comment type="caution">
    <text evidence="2">The sequence shown here is derived from an EMBL/GenBank/DDBJ whole genome shotgun (WGS) entry which is preliminary data.</text>
</comment>
<evidence type="ECO:0000256" key="1">
    <source>
        <dbReference type="SAM" id="Phobius"/>
    </source>
</evidence>
<keyword evidence="3" id="KW-1185">Reference proteome</keyword>
<evidence type="ECO:0000313" key="2">
    <source>
        <dbReference type="EMBL" id="KNC25782.1"/>
    </source>
</evidence>
<protein>
    <submittedName>
        <fullName evidence="2">Uncharacterized protein</fullName>
    </submittedName>
</protein>
<dbReference type="AlphaFoldDB" id="A0A0L0C0E0"/>
<feature type="transmembrane region" description="Helical" evidence="1">
    <location>
        <begin position="64"/>
        <end position="89"/>
    </location>
</feature>